<dbReference type="SUPFAM" id="SSF55961">
    <property type="entry name" value="Bet v1-like"/>
    <property type="match status" value="1"/>
</dbReference>
<gene>
    <name evidence="1" type="ORF">SAMN05444580_103367</name>
</gene>
<dbReference type="AlphaFoldDB" id="A0A1G6T3R4"/>
<protein>
    <recommendedName>
        <fullName evidence="3">Polyketide cyclase / dehydrase and lipid transport</fullName>
    </recommendedName>
</protein>
<accession>A0A1G6T3R4</accession>
<dbReference type="Proteomes" id="UP000199417">
    <property type="component" value="Unassembled WGS sequence"/>
</dbReference>
<proteinExistence type="predicted"/>
<dbReference type="EMBL" id="FNAB01000003">
    <property type="protein sequence ID" value="SDD23107.1"/>
    <property type="molecule type" value="Genomic_DNA"/>
</dbReference>
<reference evidence="1 2" key="1">
    <citation type="submission" date="2016-10" db="EMBL/GenBank/DDBJ databases">
        <authorList>
            <person name="de Groot N.N."/>
        </authorList>
    </citation>
    <scope>NUCLEOTIDE SEQUENCE [LARGE SCALE GENOMIC DNA]</scope>
    <source>
        <strain evidence="1 2">JCM 11308</strain>
    </source>
</reference>
<evidence type="ECO:0000313" key="2">
    <source>
        <dbReference type="Proteomes" id="UP000199417"/>
    </source>
</evidence>
<evidence type="ECO:0008006" key="3">
    <source>
        <dbReference type="Google" id="ProtNLM"/>
    </source>
</evidence>
<sequence>MVERPEQLCGRRSGSSAPKLLAACVLVTGIALGGTGVAGAEPDSGSSSTLDAEWEASWAAYEFEESHAGPALVTVNIDLPLTIDAPIDRVFPAYSNFSNSFGRHPFLKGVLDRRKYTEGGADVWEFIALEDIPAGPVSIPGRTVGQQRVYAADHWYSTDTWDMPGVITHQKVTFAENGDATTVTEHLTFSAPAALIDYTVQNGVSSHIANQQAMQRDIENGTL</sequence>
<organism evidence="1 2">
    <name type="scientific">Rhodococcus tukisamuensis</name>
    <dbReference type="NCBI Taxonomy" id="168276"/>
    <lineage>
        <taxon>Bacteria</taxon>
        <taxon>Bacillati</taxon>
        <taxon>Actinomycetota</taxon>
        <taxon>Actinomycetes</taxon>
        <taxon>Mycobacteriales</taxon>
        <taxon>Nocardiaceae</taxon>
        <taxon>Rhodococcus</taxon>
    </lineage>
</organism>
<name>A0A1G6T3R4_9NOCA</name>
<evidence type="ECO:0000313" key="1">
    <source>
        <dbReference type="EMBL" id="SDD23107.1"/>
    </source>
</evidence>
<keyword evidence="2" id="KW-1185">Reference proteome</keyword>
<dbReference type="RefSeq" id="WP_072847192.1">
    <property type="nucleotide sequence ID" value="NZ_FNAB01000003.1"/>
</dbReference>